<dbReference type="InterPro" id="IPR029060">
    <property type="entry name" value="PIN-like_dom_sf"/>
</dbReference>
<evidence type="ECO:0000259" key="1">
    <source>
        <dbReference type="Pfam" id="PF01850"/>
    </source>
</evidence>
<organism evidence="2 3">
    <name type="scientific">Pyrobaculum ferrireducens</name>
    <dbReference type="NCBI Taxonomy" id="1104324"/>
    <lineage>
        <taxon>Archaea</taxon>
        <taxon>Thermoproteota</taxon>
        <taxon>Thermoprotei</taxon>
        <taxon>Thermoproteales</taxon>
        <taxon>Thermoproteaceae</taxon>
        <taxon>Pyrobaculum</taxon>
    </lineage>
</organism>
<proteinExistence type="predicted"/>
<dbReference type="EMBL" id="CP003098">
    <property type="protein sequence ID" value="AET33879.1"/>
    <property type="molecule type" value="Genomic_DNA"/>
</dbReference>
<dbReference type="KEGG" id="pyr:P186_2493"/>
<dbReference type="InterPro" id="IPR002716">
    <property type="entry name" value="PIN_dom"/>
</dbReference>
<dbReference type="AlphaFoldDB" id="G7VD00"/>
<dbReference type="Pfam" id="PF01850">
    <property type="entry name" value="PIN"/>
    <property type="match status" value="1"/>
</dbReference>
<evidence type="ECO:0000313" key="3">
    <source>
        <dbReference type="Proteomes" id="UP000005867"/>
    </source>
</evidence>
<evidence type="ECO:0000313" key="2">
    <source>
        <dbReference type="EMBL" id="AET33879.1"/>
    </source>
</evidence>
<dbReference type="Proteomes" id="UP000005867">
    <property type="component" value="Chromosome"/>
</dbReference>
<dbReference type="Gene3D" id="3.40.50.1010">
    <property type="entry name" value="5'-nuclease"/>
    <property type="match status" value="1"/>
</dbReference>
<protein>
    <recommendedName>
        <fullName evidence="1">PIN domain-containing protein</fullName>
    </recommendedName>
</protein>
<name>G7VD00_9CREN</name>
<sequence>MNKLIRFLHEAGLSIEVVAVDKQVLDIVGGFLQRLKWEESVLRRKSFDLLLLAQSVARGVKIFTTDRDFINIRERALPPSGRDERRDRSSGLRYYEDDYIIYVGYS</sequence>
<dbReference type="STRING" id="1104324.P186_2493"/>
<reference evidence="2 3" key="1">
    <citation type="journal article" date="2012" name="J. Bacteriol.">
        <title>Complete genome sequence of strain 1860, a crenarchaeon of the genus pyrobaculum able to grow with various electron acceptors.</title>
        <authorList>
            <person name="Mardanov A.V."/>
            <person name="Gumerov V.M."/>
            <person name="Slobodkina G.B."/>
            <person name="Beletsky A.V."/>
            <person name="Bonch-Osmolovskaya E.A."/>
            <person name="Ravin N.V."/>
            <person name="Skryabin K.G."/>
        </authorList>
    </citation>
    <scope>NUCLEOTIDE SEQUENCE [LARGE SCALE GENOMIC DNA]</scope>
    <source>
        <strain evidence="2 3">1860</strain>
    </source>
</reference>
<accession>G7VD00</accession>
<dbReference type="BioCyc" id="PSP1104324:GJSN-2439-MONOMER"/>
<feature type="domain" description="PIN" evidence="1">
    <location>
        <begin position="13"/>
        <end position="73"/>
    </location>
</feature>
<gene>
    <name evidence="2" type="ORF">P186_2493</name>
</gene>
<keyword evidence="3" id="KW-1185">Reference proteome</keyword>
<dbReference type="HOGENOM" id="CLU_2257480_0_0_2"/>
<dbReference type="eggNOG" id="arCOG02219">
    <property type="taxonomic scope" value="Archaea"/>
</dbReference>
<dbReference type="SUPFAM" id="SSF88723">
    <property type="entry name" value="PIN domain-like"/>
    <property type="match status" value="1"/>
</dbReference>